<dbReference type="GO" id="GO:0003700">
    <property type="term" value="F:DNA-binding transcription factor activity"/>
    <property type="evidence" value="ECO:0007669"/>
    <property type="project" value="InterPro"/>
</dbReference>
<evidence type="ECO:0000256" key="4">
    <source>
        <dbReference type="ARBA" id="ARBA00023163"/>
    </source>
</evidence>
<dbReference type="PRINTS" id="PR00039">
    <property type="entry name" value="HTHLYSR"/>
</dbReference>
<protein>
    <submittedName>
        <fullName evidence="6">Cyn operon transcriptional activator</fullName>
    </submittedName>
</protein>
<evidence type="ECO:0000256" key="3">
    <source>
        <dbReference type="ARBA" id="ARBA00023125"/>
    </source>
</evidence>
<dbReference type="EMBL" id="UATH01000001">
    <property type="protein sequence ID" value="SPY07025.1"/>
    <property type="molecule type" value="Genomic_DNA"/>
</dbReference>
<keyword evidence="2" id="KW-0805">Transcription regulation</keyword>
<dbReference type="Gene3D" id="1.10.10.10">
    <property type="entry name" value="Winged helix-like DNA-binding domain superfamily/Winged helix DNA-binding domain"/>
    <property type="match status" value="1"/>
</dbReference>
<sequence length="327" mass="37792">MIDFDNLLDNQYFFINLLDNLMNLTLRQLNAFLVVHKTGSFTKAAEELHLTQSALSGLIKELENNIGLRLFDRTTRQLQLSENGKNLLPYASKVINEMSNLSDEIESLKNLEKGRIRIGITQQLASTEFPNIIAKFNQKYPNIEVFITDSGVEKIQELVENSEVDFGIGPERLLTSGLRREFFFSLPFNLVCPPTHHYAKKPSISWQEIDGNELITLNGPFTDLINETLLKSSVKKSLKTKHKVNYMSTALSMVKSGLGTTLCLPYVREWVNKNHLVMLPIKNPVIYRRFFLYFRKDRELSPATKEFIKVFLFEIRMARINKLRKRN</sequence>
<name>A0A2X1WJP6_9BURK</name>
<reference evidence="6 7" key="1">
    <citation type="submission" date="2018-06" db="EMBL/GenBank/DDBJ databases">
        <authorList>
            <consortium name="Pathogen Informatics"/>
            <person name="Doyle S."/>
        </authorList>
    </citation>
    <scope>NUCLEOTIDE SEQUENCE [LARGE SCALE GENOMIC DNA]</scope>
    <source>
        <strain evidence="6 7">NCTC11009</strain>
    </source>
</reference>
<dbReference type="FunFam" id="1.10.10.10:FF:000001">
    <property type="entry name" value="LysR family transcriptional regulator"/>
    <property type="match status" value="1"/>
</dbReference>
<organism evidence="6 7">
    <name type="scientific">Oligella urethralis</name>
    <dbReference type="NCBI Taxonomy" id="90245"/>
    <lineage>
        <taxon>Bacteria</taxon>
        <taxon>Pseudomonadati</taxon>
        <taxon>Pseudomonadota</taxon>
        <taxon>Betaproteobacteria</taxon>
        <taxon>Burkholderiales</taxon>
        <taxon>Alcaligenaceae</taxon>
        <taxon>Oligella</taxon>
    </lineage>
</organism>
<dbReference type="InterPro" id="IPR036390">
    <property type="entry name" value="WH_DNA-bd_sf"/>
</dbReference>
<accession>A0A2X1WJP6</accession>
<dbReference type="GO" id="GO:0005829">
    <property type="term" value="C:cytosol"/>
    <property type="evidence" value="ECO:0007669"/>
    <property type="project" value="TreeGrafter"/>
</dbReference>
<comment type="similarity">
    <text evidence="1">Belongs to the LysR transcriptional regulatory family.</text>
</comment>
<dbReference type="Gene3D" id="3.40.190.290">
    <property type="match status" value="1"/>
</dbReference>
<dbReference type="PROSITE" id="PS50931">
    <property type="entry name" value="HTH_LYSR"/>
    <property type="match status" value="1"/>
</dbReference>
<dbReference type="InterPro" id="IPR005119">
    <property type="entry name" value="LysR_subst-bd"/>
</dbReference>
<evidence type="ECO:0000256" key="2">
    <source>
        <dbReference type="ARBA" id="ARBA00023015"/>
    </source>
</evidence>
<dbReference type="CDD" id="cd08440">
    <property type="entry name" value="PBP2_LTTR_like_4"/>
    <property type="match status" value="1"/>
</dbReference>
<evidence type="ECO:0000256" key="1">
    <source>
        <dbReference type="ARBA" id="ARBA00009437"/>
    </source>
</evidence>
<keyword evidence="4" id="KW-0804">Transcription</keyword>
<dbReference type="InterPro" id="IPR036388">
    <property type="entry name" value="WH-like_DNA-bd_sf"/>
</dbReference>
<dbReference type="AlphaFoldDB" id="A0A2X1WJP6"/>
<dbReference type="PANTHER" id="PTHR30419:SF30">
    <property type="entry name" value="LYSR FAMILY TRANSCRIPTIONAL REGULATOR"/>
    <property type="match status" value="1"/>
</dbReference>
<dbReference type="Pfam" id="PF00126">
    <property type="entry name" value="HTH_1"/>
    <property type="match status" value="1"/>
</dbReference>
<dbReference type="SUPFAM" id="SSF46785">
    <property type="entry name" value="Winged helix' DNA-binding domain"/>
    <property type="match status" value="1"/>
</dbReference>
<evidence type="ECO:0000313" key="6">
    <source>
        <dbReference type="EMBL" id="SPY07025.1"/>
    </source>
</evidence>
<evidence type="ECO:0000259" key="5">
    <source>
        <dbReference type="PROSITE" id="PS50931"/>
    </source>
</evidence>
<dbReference type="InterPro" id="IPR000847">
    <property type="entry name" value="LysR_HTH_N"/>
</dbReference>
<dbReference type="SUPFAM" id="SSF53850">
    <property type="entry name" value="Periplasmic binding protein-like II"/>
    <property type="match status" value="1"/>
</dbReference>
<feature type="domain" description="HTH lysR-type" evidence="5">
    <location>
        <begin position="24"/>
        <end position="81"/>
    </location>
</feature>
<evidence type="ECO:0000313" key="7">
    <source>
        <dbReference type="Proteomes" id="UP000250242"/>
    </source>
</evidence>
<dbReference type="PANTHER" id="PTHR30419">
    <property type="entry name" value="HTH-TYPE TRANSCRIPTIONAL REGULATOR YBHD"/>
    <property type="match status" value="1"/>
</dbReference>
<proteinExistence type="inferred from homology"/>
<dbReference type="Pfam" id="PF03466">
    <property type="entry name" value="LysR_substrate"/>
    <property type="match status" value="1"/>
</dbReference>
<dbReference type="GO" id="GO:0003677">
    <property type="term" value="F:DNA binding"/>
    <property type="evidence" value="ECO:0007669"/>
    <property type="project" value="UniProtKB-KW"/>
</dbReference>
<dbReference type="Proteomes" id="UP000250242">
    <property type="component" value="Unassembled WGS sequence"/>
</dbReference>
<keyword evidence="3" id="KW-0238">DNA-binding</keyword>
<dbReference type="InterPro" id="IPR050950">
    <property type="entry name" value="HTH-type_LysR_regulators"/>
</dbReference>
<gene>
    <name evidence="6" type="primary">cynR_1</name>
    <name evidence="6" type="ORF">NCTC11009_00214</name>
</gene>